<organism evidence="9 10">
    <name type="scientific">Cimex lectularius</name>
    <name type="common">Bed bug</name>
    <name type="synonym">Acanthia lectularia</name>
    <dbReference type="NCBI Taxonomy" id="79782"/>
    <lineage>
        <taxon>Eukaryota</taxon>
        <taxon>Metazoa</taxon>
        <taxon>Ecdysozoa</taxon>
        <taxon>Arthropoda</taxon>
        <taxon>Hexapoda</taxon>
        <taxon>Insecta</taxon>
        <taxon>Pterygota</taxon>
        <taxon>Neoptera</taxon>
        <taxon>Paraneoptera</taxon>
        <taxon>Hemiptera</taxon>
        <taxon>Heteroptera</taxon>
        <taxon>Panheteroptera</taxon>
        <taxon>Cimicomorpha</taxon>
        <taxon>Cimicidae</taxon>
        <taxon>Cimex</taxon>
    </lineage>
</organism>
<dbReference type="KEGG" id="clec:106666113"/>
<evidence type="ECO:0000256" key="7">
    <source>
        <dbReference type="ARBA" id="ARBA00023128"/>
    </source>
</evidence>
<dbReference type="EnsemblMetazoa" id="XM_024229688.1">
    <property type="protein sequence ID" value="XP_024085456.1"/>
    <property type="gene ID" value="LOC106666113"/>
</dbReference>
<evidence type="ECO:0000256" key="4">
    <source>
        <dbReference type="ARBA" id="ARBA00022692"/>
    </source>
</evidence>
<keyword evidence="7" id="KW-0496">Mitochondrion</keyword>
<dbReference type="Proteomes" id="UP000494040">
    <property type="component" value="Unassembled WGS sequence"/>
</dbReference>
<keyword evidence="4" id="KW-0812">Transmembrane</keyword>
<comment type="similarity">
    <text evidence="2">Belongs to the TMEM186 family.</text>
</comment>
<keyword evidence="8" id="KW-0472">Membrane</keyword>
<name>A0A8I6TMV3_CIMLE</name>
<keyword evidence="10" id="KW-1185">Reference proteome</keyword>
<dbReference type="OrthoDB" id="6147888at2759"/>
<dbReference type="PANTHER" id="PTHR13603:SF1">
    <property type="entry name" value="TRANSMEMBRANE PROTEIN 186"/>
    <property type="match status" value="1"/>
</dbReference>
<reference evidence="9" key="1">
    <citation type="submission" date="2022-01" db="UniProtKB">
        <authorList>
            <consortium name="EnsemblMetazoa"/>
        </authorList>
    </citation>
    <scope>IDENTIFICATION</scope>
</reference>
<evidence type="ECO:0000256" key="3">
    <source>
        <dbReference type="ARBA" id="ARBA00014604"/>
    </source>
</evidence>
<evidence type="ECO:0000313" key="9">
    <source>
        <dbReference type="EnsemblMetazoa" id="XP_024085456.1"/>
    </source>
</evidence>
<evidence type="ECO:0000256" key="8">
    <source>
        <dbReference type="ARBA" id="ARBA00023136"/>
    </source>
</evidence>
<dbReference type="GO" id="GO:0005743">
    <property type="term" value="C:mitochondrial inner membrane"/>
    <property type="evidence" value="ECO:0007669"/>
    <property type="project" value="UniProtKB-SubCell"/>
</dbReference>
<protein>
    <recommendedName>
        <fullName evidence="3">Transmembrane protein 186</fullName>
    </recommendedName>
</protein>
<dbReference type="PANTHER" id="PTHR13603">
    <property type="entry name" value="TRANSMEMBRANE PROTEIN 186"/>
    <property type="match status" value="1"/>
</dbReference>
<proteinExistence type="inferred from homology"/>
<comment type="subcellular location">
    <subcellularLocation>
        <location evidence="1">Mitochondrion inner membrane</location>
        <topology evidence="1">Multi-pass membrane protein</topology>
    </subcellularLocation>
</comment>
<dbReference type="RefSeq" id="XP_024085456.1">
    <property type="nucleotide sequence ID" value="XM_024229688.1"/>
</dbReference>
<keyword evidence="5" id="KW-0999">Mitochondrion inner membrane</keyword>
<evidence type="ECO:0000256" key="1">
    <source>
        <dbReference type="ARBA" id="ARBA00004448"/>
    </source>
</evidence>
<accession>A0A8I6TMV3</accession>
<sequence length="202" mass="23043">MFQRTISRHLINTVRRSLSNGTLQEVKNNEKISETKGFNVIYRFTPILIGSLVNRLKKIQLYITCTTVPVSYGFFLTDYCSGDLPVSVATLCGLSMLGTAAIGQFFTRTIGFIYISDDGQEVKLSYVDFWGRRKNICLPPDEILPLSHSPRYFTDMLYQRVFLTTSVKPLKLMKFGEITNTEGFYKIFDLQTASNTKEINDN</sequence>
<evidence type="ECO:0000256" key="6">
    <source>
        <dbReference type="ARBA" id="ARBA00022989"/>
    </source>
</evidence>
<dbReference type="GeneID" id="106666113"/>
<evidence type="ECO:0000256" key="5">
    <source>
        <dbReference type="ARBA" id="ARBA00022792"/>
    </source>
</evidence>
<dbReference type="OMA" id="MFQRTIS"/>
<evidence type="ECO:0000313" key="10">
    <source>
        <dbReference type="Proteomes" id="UP000494040"/>
    </source>
</evidence>
<dbReference type="InterPro" id="IPR026571">
    <property type="entry name" value="Tmem186"/>
</dbReference>
<keyword evidence="6" id="KW-1133">Transmembrane helix</keyword>
<evidence type="ECO:0000256" key="2">
    <source>
        <dbReference type="ARBA" id="ARBA00007020"/>
    </source>
</evidence>
<dbReference type="AlphaFoldDB" id="A0A8I6TMV3"/>